<comment type="caution">
    <text evidence="1">The sequence shown here is derived from an EMBL/GenBank/DDBJ whole genome shotgun (WGS) entry which is preliminary data.</text>
</comment>
<protein>
    <submittedName>
        <fullName evidence="1">Uncharacterized protein</fullName>
    </submittedName>
</protein>
<feature type="non-terminal residue" evidence="1">
    <location>
        <position position="1"/>
    </location>
</feature>
<keyword evidence="2" id="KW-1185">Reference proteome</keyword>
<accession>A0AAN5CV49</accession>
<proteinExistence type="predicted"/>
<dbReference type="AlphaFoldDB" id="A0AAN5CV49"/>
<dbReference type="EMBL" id="BTRK01000004">
    <property type="protein sequence ID" value="GMR50587.1"/>
    <property type="molecule type" value="Genomic_DNA"/>
</dbReference>
<evidence type="ECO:0000313" key="1">
    <source>
        <dbReference type="EMBL" id="GMR50587.1"/>
    </source>
</evidence>
<organism evidence="1 2">
    <name type="scientific">Pristionchus mayeri</name>
    <dbReference type="NCBI Taxonomy" id="1317129"/>
    <lineage>
        <taxon>Eukaryota</taxon>
        <taxon>Metazoa</taxon>
        <taxon>Ecdysozoa</taxon>
        <taxon>Nematoda</taxon>
        <taxon>Chromadorea</taxon>
        <taxon>Rhabditida</taxon>
        <taxon>Rhabditina</taxon>
        <taxon>Diplogasteromorpha</taxon>
        <taxon>Diplogasteroidea</taxon>
        <taxon>Neodiplogasteridae</taxon>
        <taxon>Pristionchus</taxon>
    </lineage>
</organism>
<reference evidence="2" key="1">
    <citation type="submission" date="2022-10" db="EMBL/GenBank/DDBJ databases">
        <title>Genome assembly of Pristionchus species.</title>
        <authorList>
            <person name="Yoshida K."/>
            <person name="Sommer R.J."/>
        </authorList>
    </citation>
    <scope>NUCLEOTIDE SEQUENCE [LARGE SCALE GENOMIC DNA]</scope>
    <source>
        <strain evidence="2">RS5460</strain>
    </source>
</reference>
<gene>
    <name evidence="1" type="ORF">PMAYCL1PPCAC_20782</name>
</gene>
<name>A0AAN5CV49_9BILA</name>
<evidence type="ECO:0000313" key="2">
    <source>
        <dbReference type="Proteomes" id="UP001328107"/>
    </source>
</evidence>
<dbReference type="Proteomes" id="UP001328107">
    <property type="component" value="Unassembled WGS sequence"/>
</dbReference>
<sequence length="241" mass="26759">VSAIASRAREGASTVLSYVLSTVVSVSTVSIGVVRGTTRIAVVLQSVVSTDPVRVPRSLVRVPMVHLVDERIGSPLLLLFLLQKLQESIVRLRLEDVDAQATHLALSVADEQMAVGLDGDARHVRHQSQVARSLHSCDKLEIVVENLQSPSFGVHNHDPARLVHADARCERALQSRDLLRAFFVRLRRVVKRLHLDRAHKSDGGEASDRLLDLPHGDHLLSWVTHHQTILHYIHEAGARRH</sequence>